<sequence>MLDVEAPDLIRPAHLWVPPRLSSAGSEAVDLARDVGIGIDPEQALAIDAILSEGPLEQPWAALEAAIIEARQNGKTMGVIKPVVIANVILFGATLIAWTAHRFVTAQESFLSLQETITGSPLLSRRLKKISESHGEEEIEFHGQSRTSAGPRIKFLARSKTGGRGLSGNQIVLDEAFALEPSHMGSLIPTLATRRDAQVLYGSSAGLRNSAILRAIRNRGRAGGDPSLVYVEWCAPEGGCTEDDCDHRLGAEGCALDDVERWRAANPAIARGRITVTFVAAERRALTPEEFARERLGWWDDPITGGAELLASWEQCKDEDSAPAGRPVLAIDVAPGSKSAAIVAAMWRPDGLPHLEVVAHAPGVDWIPGRAVELLRHRPLDWVLDPTGPAGAQINRLAEVGIVPRQMSTRDLGQACEEFSSRTEAQQLRHLGDPVMGRAIASAGRRSIGDGLWAWSRTRSETDICPLVGGAEALWALAVSPPEEPPPAAPVNAPADGRSETNELATAGF</sequence>
<gene>
    <name evidence="3" type="ORF">J2S44_003635</name>
</gene>
<evidence type="ECO:0000256" key="1">
    <source>
        <dbReference type="SAM" id="MobiDB-lite"/>
    </source>
</evidence>
<keyword evidence="2" id="KW-0812">Transmembrane</keyword>
<dbReference type="InterPro" id="IPR027417">
    <property type="entry name" value="P-loop_NTPase"/>
</dbReference>
<accession>A0AAE3ZT41</accession>
<evidence type="ECO:0008006" key="5">
    <source>
        <dbReference type="Google" id="ProtNLM"/>
    </source>
</evidence>
<proteinExistence type="predicted"/>
<dbReference type="EMBL" id="JAVDYC010000001">
    <property type="protein sequence ID" value="MDR7323385.1"/>
    <property type="molecule type" value="Genomic_DNA"/>
</dbReference>
<evidence type="ECO:0000313" key="4">
    <source>
        <dbReference type="Proteomes" id="UP001183629"/>
    </source>
</evidence>
<feature type="transmembrane region" description="Helical" evidence="2">
    <location>
        <begin position="79"/>
        <end position="100"/>
    </location>
</feature>
<protein>
    <recommendedName>
        <fullName evidence="5">Terminase</fullName>
    </recommendedName>
</protein>
<keyword evidence="4" id="KW-1185">Reference proteome</keyword>
<dbReference type="AlphaFoldDB" id="A0AAE3ZT41"/>
<keyword evidence="2" id="KW-0472">Membrane</keyword>
<reference evidence="3 4" key="1">
    <citation type="submission" date="2023-07" db="EMBL/GenBank/DDBJ databases">
        <title>Sequencing the genomes of 1000 actinobacteria strains.</title>
        <authorList>
            <person name="Klenk H.-P."/>
        </authorList>
    </citation>
    <scope>NUCLEOTIDE SEQUENCE [LARGE SCALE GENOMIC DNA]</scope>
    <source>
        <strain evidence="3 4">DSM 44711</strain>
    </source>
</reference>
<dbReference type="RefSeq" id="WP_310415185.1">
    <property type="nucleotide sequence ID" value="NZ_JAVDYC010000001.1"/>
</dbReference>
<keyword evidence="2" id="KW-1133">Transmembrane helix</keyword>
<feature type="region of interest" description="Disordered" evidence="1">
    <location>
        <begin position="481"/>
        <end position="509"/>
    </location>
</feature>
<evidence type="ECO:0000256" key="2">
    <source>
        <dbReference type="SAM" id="Phobius"/>
    </source>
</evidence>
<organism evidence="3 4">
    <name type="scientific">Catenuloplanes niger</name>
    <dbReference type="NCBI Taxonomy" id="587534"/>
    <lineage>
        <taxon>Bacteria</taxon>
        <taxon>Bacillati</taxon>
        <taxon>Actinomycetota</taxon>
        <taxon>Actinomycetes</taxon>
        <taxon>Micromonosporales</taxon>
        <taxon>Micromonosporaceae</taxon>
        <taxon>Catenuloplanes</taxon>
    </lineage>
</organism>
<comment type="caution">
    <text evidence="3">The sequence shown here is derived from an EMBL/GenBank/DDBJ whole genome shotgun (WGS) entry which is preliminary data.</text>
</comment>
<evidence type="ECO:0000313" key="3">
    <source>
        <dbReference type="EMBL" id="MDR7323385.1"/>
    </source>
</evidence>
<name>A0AAE3ZT41_9ACTN</name>
<dbReference type="Gene3D" id="3.40.50.300">
    <property type="entry name" value="P-loop containing nucleotide triphosphate hydrolases"/>
    <property type="match status" value="1"/>
</dbReference>
<dbReference type="Proteomes" id="UP001183629">
    <property type="component" value="Unassembled WGS sequence"/>
</dbReference>